<evidence type="ECO:0000256" key="6">
    <source>
        <dbReference type="RuleBase" id="RU363034"/>
    </source>
</evidence>
<evidence type="ECO:0000259" key="7">
    <source>
        <dbReference type="PROSITE" id="PS50240"/>
    </source>
</evidence>
<dbReference type="Pfam" id="PF00089">
    <property type="entry name" value="Trypsin"/>
    <property type="match status" value="1"/>
</dbReference>
<dbReference type="GO" id="GO:0005615">
    <property type="term" value="C:extracellular space"/>
    <property type="evidence" value="ECO:0007669"/>
    <property type="project" value="TreeGrafter"/>
</dbReference>
<comment type="similarity">
    <text evidence="5">Belongs to the peptidase S1 family. CLIP subfamily.</text>
</comment>
<keyword evidence="2 6" id="KW-0378">Hydrolase</keyword>
<dbReference type="Gene3D" id="2.40.10.10">
    <property type="entry name" value="Trypsin-like serine proteases"/>
    <property type="match status" value="1"/>
</dbReference>
<dbReference type="EMBL" id="FN653028">
    <property type="protein sequence ID" value="CBY18690.1"/>
    <property type="molecule type" value="Genomic_DNA"/>
</dbReference>
<dbReference type="PROSITE" id="PS50240">
    <property type="entry name" value="TRYPSIN_DOM"/>
    <property type="match status" value="1"/>
</dbReference>
<accession>E4X7L8</accession>
<dbReference type="GO" id="GO:0006508">
    <property type="term" value="P:proteolysis"/>
    <property type="evidence" value="ECO:0007669"/>
    <property type="project" value="UniProtKB-KW"/>
</dbReference>
<dbReference type="FunFam" id="2.40.10.10:FF:000002">
    <property type="entry name" value="Transmembrane protease serine"/>
    <property type="match status" value="1"/>
</dbReference>
<evidence type="ECO:0000256" key="2">
    <source>
        <dbReference type="ARBA" id="ARBA00022801"/>
    </source>
</evidence>
<dbReference type="InterPro" id="IPR001254">
    <property type="entry name" value="Trypsin_dom"/>
</dbReference>
<dbReference type="InterPro" id="IPR033116">
    <property type="entry name" value="TRYPSIN_SER"/>
</dbReference>
<dbReference type="AlphaFoldDB" id="E4X7L8"/>
<evidence type="ECO:0000256" key="3">
    <source>
        <dbReference type="ARBA" id="ARBA00022825"/>
    </source>
</evidence>
<reference evidence="8" key="1">
    <citation type="journal article" date="2010" name="Science">
        <title>Plasticity of animal genome architecture unmasked by rapid evolution of a pelagic tunicate.</title>
        <authorList>
            <person name="Denoeud F."/>
            <person name="Henriet S."/>
            <person name="Mungpakdee S."/>
            <person name="Aury J.M."/>
            <person name="Da Silva C."/>
            <person name="Brinkmann H."/>
            <person name="Mikhaleva J."/>
            <person name="Olsen L.C."/>
            <person name="Jubin C."/>
            <person name="Canestro C."/>
            <person name="Bouquet J.M."/>
            <person name="Danks G."/>
            <person name="Poulain J."/>
            <person name="Campsteijn C."/>
            <person name="Adamski M."/>
            <person name="Cross I."/>
            <person name="Yadetie F."/>
            <person name="Muffato M."/>
            <person name="Louis A."/>
            <person name="Butcher S."/>
            <person name="Tsagkogeorga G."/>
            <person name="Konrad A."/>
            <person name="Singh S."/>
            <person name="Jensen M.F."/>
            <person name="Cong E.H."/>
            <person name="Eikeseth-Otteraa H."/>
            <person name="Noel B."/>
            <person name="Anthouard V."/>
            <person name="Porcel B.M."/>
            <person name="Kachouri-Lafond R."/>
            <person name="Nishino A."/>
            <person name="Ugolini M."/>
            <person name="Chourrout P."/>
            <person name="Nishida H."/>
            <person name="Aasland R."/>
            <person name="Huzurbazar S."/>
            <person name="Westhof E."/>
            <person name="Delsuc F."/>
            <person name="Lehrach H."/>
            <person name="Reinhardt R."/>
            <person name="Weissenbach J."/>
            <person name="Roy S.W."/>
            <person name="Artiguenave F."/>
            <person name="Postlethwait J.H."/>
            <person name="Manak J.R."/>
            <person name="Thompson E.M."/>
            <person name="Jaillon O."/>
            <person name="Du Pasquier L."/>
            <person name="Boudinot P."/>
            <person name="Liberles D.A."/>
            <person name="Volff J.N."/>
            <person name="Philippe H."/>
            <person name="Lenhard B."/>
            <person name="Roest Crollius H."/>
            <person name="Wincker P."/>
            <person name="Chourrout D."/>
        </authorList>
    </citation>
    <scope>NUCLEOTIDE SEQUENCE [LARGE SCALE GENOMIC DNA]</scope>
</reference>
<evidence type="ECO:0000256" key="4">
    <source>
        <dbReference type="ARBA" id="ARBA00023157"/>
    </source>
</evidence>
<proteinExistence type="inferred from homology"/>
<evidence type="ECO:0000256" key="1">
    <source>
        <dbReference type="ARBA" id="ARBA00022670"/>
    </source>
</evidence>
<dbReference type="InterPro" id="IPR018114">
    <property type="entry name" value="TRYPSIN_HIS"/>
</dbReference>
<dbReference type="InterPro" id="IPR043504">
    <property type="entry name" value="Peptidase_S1_PA_chymotrypsin"/>
</dbReference>
<keyword evidence="4" id="KW-1015">Disulfide bond</keyword>
<gene>
    <name evidence="8" type="ORF">GSOID_T00003554001</name>
</gene>
<dbReference type="InterPro" id="IPR001314">
    <property type="entry name" value="Peptidase_S1A"/>
</dbReference>
<name>E4X7L8_OIKDI</name>
<dbReference type="SUPFAM" id="SSF50494">
    <property type="entry name" value="Trypsin-like serine proteases"/>
    <property type="match status" value="1"/>
</dbReference>
<dbReference type="PROSITE" id="PS00135">
    <property type="entry name" value="TRYPSIN_SER"/>
    <property type="match status" value="1"/>
</dbReference>
<evidence type="ECO:0000256" key="5">
    <source>
        <dbReference type="ARBA" id="ARBA00024195"/>
    </source>
</evidence>
<evidence type="ECO:0000313" key="8">
    <source>
        <dbReference type="EMBL" id="CBY18690.1"/>
    </source>
</evidence>
<sequence length="475" mass="52709">MKLSNFILSTVTATSSINELLVCSVWPGETVEQAQIKRSECDELRAIFSSSNGDVRFISRNTSHGLCIDLDCVKQARENSRVENGAVDVVKTATIYEKSTEHKLLTPKRAMIPTIPLASVSGTYNENMLQDKSEEINDNDIKINDSKAEIKSFANSWNKIFSKAKEKAELPEDEFETQYSSSCSITDPESENTCCSAYSISPCCDYDQKIRMNQGVARFPFLRRPTGKIVGGVPAKELKTSVAFIAKISHDHNFCGGVLIHDRWVVTAAHCMLEYCGTSFPGDLVVKFGKTKKINWELEDGEQTHYVESIHCHQENCKAKGNPRLNDIALIKLAKPVQMSKTVDIASIPEPFAMPIMSQDCITLGWGDTKNTGHADLLKQVSIPLVSNEQCNDYNWRGCTIRSCMMCAGAEGRAPCAGDSGGPLFCPWHDGSYHLHGIYSFGRCGTEVTKPAVFTRVSNYREWIESTLSQFGDFV</sequence>
<feature type="domain" description="Peptidase S1" evidence="7">
    <location>
        <begin position="229"/>
        <end position="469"/>
    </location>
</feature>
<keyword evidence="1 6" id="KW-0645">Protease</keyword>
<keyword evidence="3 6" id="KW-0720">Serine protease</keyword>
<dbReference type="Proteomes" id="UP000001307">
    <property type="component" value="Unassembled WGS sequence"/>
</dbReference>
<organism evidence="8">
    <name type="scientific">Oikopleura dioica</name>
    <name type="common">Tunicate</name>
    <dbReference type="NCBI Taxonomy" id="34765"/>
    <lineage>
        <taxon>Eukaryota</taxon>
        <taxon>Metazoa</taxon>
        <taxon>Chordata</taxon>
        <taxon>Tunicata</taxon>
        <taxon>Appendicularia</taxon>
        <taxon>Copelata</taxon>
        <taxon>Oikopleuridae</taxon>
        <taxon>Oikopleura</taxon>
    </lineage>
</organism>
<dbReference type="InterPro" id="IPR050127">
    <property type="entry name" value="Serine_Proteases_S1"/>
</dbReference>
<dbReference type="SMART" id="SM00020">
    <property type="entry name" value="Tryp_SPc"/>
    <property type="match status" value="1"/>
</dbReference>
<keyword evidence="9" id="KW-1185">Reference proteome</keyword>
<dbReference type="InterPro" id="IPR009003">
    <property type="entry name" value="Peptidase_S1_PA"/>
</dbReference>
<dbReference type="PANTHER" id="PTHR24264">
    <property type="entry name" value="TRYPSIN-RELATED"/>
    <property type="match status" value="1"/>
</dbReference>
<dbReference type="PRINTS" id="PR00722">
    <property type="entry name" value="CHYMOTRYPSIN"/>
</dbReference>
<dbReference type="GO" id="GO:0004252">
    <property type="term" value="F:serine-type endopeptidase activity"/>
    <property type="evidence" value="ECO:0007669"/>
    <property type="project" value="InterPro"/>
</dbReference>
<protein>
    <recommendedName>
        <fullName evidence="7">Peptidase S1 domain-containing protein</fullName>
    </recommendedName>
</protein>
<dbReference type="InParanoid" id="E4X7L8"/>
<dbReference type="CDD" id="cd00190">
    <property type="entry name" value="Tryp_SPc"/>
    <property type="match status" value="1"/>
</dbReference>
<evidence type="ECO:0000313" key="9">
    <source>
        <dbReference type="Proteomes" id="UP000001307"/>
    </source>
</evidence>
<dbReference type="OrthoDB" id="10061449at2759"/>
<dbReference type="PANTHER" id="PTHR24264:SF54">
    <property type="entry name" value="PEPTIDASE S1 DOMAIN-CONTAINING PROTEIN"/>
    <property type="match status" value="1"/>
</dbReference>
<dbReference type="PROSITE" id="PS00134">
    <property type="entry name" value="TRYPSIN_HIS"/>
    <property type="match status" value="1"/>
</dbReference>